<dbReference type="InterPro" id="IPR005940">
    <property type="entry name" value="Anthranilate_Pribosyl_Tfrase"/>
</dbReference>
<reference evidence="4 5" key="1">
    <citation type="journal article" date="2019" name="Front. Microbiol.">
        <title>Genomes of Neutrophilic Sulfur-Oxidizing Chemolithoautotrophs Representing 9 Proteobacterial Species From 8 Genera.</title>
        <authorList>
            <person name="Watanabe T."/>
            <person name="Kojima H."/>
            <person name="Umezawa K."/>
            <person name="Hori C."/>
            <person name="Takasuka T.E."/>
            <person name="Kato Y."/>
            <person name="Fukui M."/>
        </authorList>
    </citation>
    <scope>NUCLEOTIDE SEQUENCE [LARGE SCALE GENOMIC DNA]</scope>
    <source>
        <strain evidence="4 5">TTN</strain>
    </source>
</reference>
<evidence type="ECO:0000259" key="3">
    <source>
        <dbReference type="Pfam" id="PF02885"/>
    </source>
</evidence>
<dbReference type="GO" id="GO:0000162">
    <property type="term" value="P:L-tryptophan biosynthetic process"/>
    <property type="evidence" value="ECO:0007669"/>
    <property type="project" value="InterPro"/>
</dbReference>
<dbReference type="GO" id="GO:0004048">
    <property type="term" value="F:anthranilate phosphoribosyltransferase activity"/>
    <property type="evidence" value="ECO:0007669"/>
    <property type="project" value="InterPro"/>
</dbReference>
<dbReference type="SUPFAM" id="SSF52418">
    <property type="entry name" value="Nucleoside phosphorylase/phosphoribosyltransferase catalytic domain"/>
    <property type="match status" value="1"/>
</dbReference>
<dbReference type="PANTHER" id="PTHR43285:SF2">
    <property type="entry name" value="ANTHRANILATE PHOSPHORIBOSYLTRANSFERASE"/>
    <property type="match status" value="1"/>
</dbReference>
<dbReference type="SUPFAM" id="SSF47648">
    <property type="entry name" value="Nucleoside phosphorylase/phosphoribosyltransferase N-terminal domain"/>
    <property type="match status" value="1"/>
</dbReference>
<keyword evidence="1 4" id="KW-0328">Glycosyltransferase</keyword>
<dbReference type="EMBL" id="BGOW01000015">
    <property type="protein sequence ID" value="GBL45888.1"/>
    <property type="molecule type" value="Genomic_DNA"/>
</dbReference>
<dbReference type="Gene3D" id="3.40.1030.10">
    <property type="entry name" value="Nucleoside phosphorylase/phosphoribosyltransferase catalytic domain"/>
    <property type="match status" value="1"/>
</dbReference>
<protein>
    <submittedName>
        <fullName evidence="4">Anthranilate phosphoribosyltransferase like</fullName>
    </submittedName>
</protein>
<dbReference type="PANTHER" id="PTHR43285">
    <property type="entry name" value="ANTHRANILATE PHOSPHORIBOSYLTRANSFERASE"/>
    <property type="match status" value="1"/>
</dbReference>
<organism evidence="4 5">
    <name type="scientific">Sulfuriferula multivorans</name>
    <dbReference type="NCBI Taxonomy" id="1559896"/>
    <lineage>
        <taxon>Bacteria</taxon>
        <taxon>Pseudomonadati</taxon>
        <taxon>Pseudomonadota</taxon>
        <taxon>Betaproteobacteria</taxon>
        <taxon>Nitrosomonadales</taxon>
        <taxon>Sulfuricellaceae</taxon>
        <taxon>Sulfuriferula</taxon>
    </lineage>
</organism>
<evidence type="ECO:0000313" key="4">
    <source>
        <dbReference type="EMBL" id="GBL45888.1"/>
    </source>
</evidence>
<sequence>MSEEHPFAPYIRILGKGRSGSRSLTQDEACQAMRMILAGEVEPVQLGAFLMLLRVKEESPEELAGFVLAARETMPLPDNAPTVQLDWSSYAGKRRQLPWFLLSALLLASHGVNVFMHAAGGRKDNRVYTPETLALLGISPSNSLPEAAAQIRTRHFAFMPLEALSPALYQIMELRPMLGLRSPVNTMARMLNPLRAPVAIQGIFHPAYRDMHQLAAQLLQQPHLAVLKGEGGEIERNPDSPCLVKSVHNGVLSEEEWPALFRNRHMKDESMDTRRLPALWNGDIEDEYGLAAITGTTAIALKTMGMADTQEAAQTMAVELWKRRPSTWLKAA</sequence>
<dbReference type="Proteomes" id="UP000286806">
    <property type="component" value="Unassembled WGS sequence"/>
</dbReference>
<dbReference type="InterPro" id="IPR036320">
    <property type="entry name" value="Glycosyl_Trfase_fam3_N_dom_sf"/>
</dbReference>
<proteinExistence type="predicted"/>
<evidence type="ECO:0000313" key="5">
    <source>
        <dbReference type="Proteomes" id="UP000286806"/>
    </source>
</evidence>
<dbReference type="AlphaFoldDB" id="A0A401JDZ2"/>
<name>A0A401JDZ2_9PROT</name>
<dbReference type="NCBIfam" id="NF006564">
    <property type="entry name" value="PRK09071.1"/>
    <property type="match status" value="1"/>
</dbReference>
<dbReference type="GO" id="GO:0005829">
    <property type="term" value="C:cytosol"/>
    <property type="evidence" value="ECO:0007669"/>
    <property type="project" value="TreeGrafter"/>
</dbReference>
<dbReference type="Gene3D" id="1.20.970.10">
    <property type="entry name" value="Transferase, Pyrimidine Nucleoside Phosphorylase, Chain C"/>
    <property type="match status" value="1"/>
</dbReference>
<gene>
    <name evidence="4" type="ORF">SFMTTN_1699</name>
</gene>
<comment type="caution">
    <text evidence="4">The sequence shown here is derived from an EMBL/GenBank/DDBJ whole genome shotgun (WGS) entry which is preliminary data.</text>
</comment>
<dbReference type="InterPro" id="IPR017459">
    <property type="entry name" value="Glycosyl_Trfase_fam3_N_dom"/>
</dbReference>
<keyword evidence="2 4" id="KW-0808">Transferase</keyword>
<dbReference type="Pfam" id="PF02885">
    <property type="entry name" value="Glycos_trans_3N"/>
    <property type="match status" value="1"/>
</dbReference>
<feature type="domain" description="Glycosyl transferase family 3 N-terminal" evidence="3">
    <location>
        <begin position="11"/>
        <end position="73"/>
    </location>
</feature>
<evidence type="ECO:0000256" key="1">
    <source>
        <dbReference type="ARBA" id="ARBA00022676"/>
    </source>
</evidence>
<keyword evidence="5" id="KW-1185">Reference proteome</keyword>
<accession>A0A401JDZ2</accession>
<dbReference type="OrthoDB" id="9768896at2"/>
<evidence type="ECO:0000256" key="2">
    <source>
        <dbReference type="ARBA" id="ARBA00022679"/>
    </source>
</evidence>
<dbReference type="InterPro" id="IPR035902">
    <property type="entry name" value="Nuc_phospho_transferase"/>
</dbReference>
<dbReference type="RefSeq" id="WP_124704696.1">
    <property type="nucleotide sequence ID" value="NZ_BGOW01000015.1"/>
</dbReference>